<dbReference type="AlphaFoldDB" id="A0A1J5QIB4"/>
<dbReference type="EMBL" id="MLJW01001171">
    <property type="protein sequence ID" value="OIQ79708.1"/>
    <property type="molecule type" value="Genomic_DNA"/>
</dbReference>
<accession>A0A1J5QIB4</accession>
<protein>
    <submittedName>
        <fullName evidence="1">Uncharacterized protein</fullName>
    </submittedName>
</protein>
<reference evidence="1" key="1">
    <citation type="submission" date="2016-10" db="EMBL/GenBank/DDBJ databases">
        <title>Sequence of Gallionella enrichment culture.</title>
        <authorList>
            <person name="Poehlein A."/>
            <person name="Muehling M."/>
            <person name="Daniel R."/>
        </authorList>
    </citation>
    <scope>NUCLEOTIDE SEQUENCE</scope>
</reference>
<organism evidence="1">
    <name type="scientific">mine drainage metagenome</name>
    <dbReference type="NCBI Taxonomy" id="410659"/>
    <lineage>
        <taxon>unclassified sequences</taxon>
        <taxon>metagenomes</taxon>
        <taxon>ecological metagenomes</taxon>
    </lineage>
</organism>
<comment type="caution">
    <text evidence="1">The sequence shown here is derived from an EMBL/GenBank/DDBJ whole genome shotgun (WGS) entry which is preliminary data.</text>
</comment>
<proteinExistence type="predicted"/>
<sequence>MISARGFKRCALAALATPALLLADAAHGARLVLLPAGHAMHICRATVLTRDGQLVPTLSSWKWVSHVAAVFELGELPAGTGGDSPIFGALSVSCWLPDALWPGDPPRAPDGDEPTYSLTLARYDPAWYALDPISHQTSLELPRDGRVLFFTLERTTIEQRPIRIVRATLGADLFGSLGYEVYGPWMHRYFVPDPAGS</sequence>
<evidence type="ECO:0000313" key="1">
    <source>
        <dbReference type="EMBL" id="OIQ79708.1"/>
    </source>
</evidence>
<name>A0A1J5QIB4_9ZZZZ</name>
<gene>
    <name evidence="1" type="ORF">GALL_385540</name>
</gene>